<reference evidence="9" key="1">
    <citation type="submission" date="2021-02" db="EMBL/GenBank/DDBJ databases">
        <authorList>
            <person name="Nowell W R."/>
        </authorList>
    </citation>
    <scope>NUCLEOTIDE SEQUENCE</scope>
</reference>
<dbReference type="PANTHER" id="PTHR23130:SF171">
    <property type="entry name" value="OS01G0895300 PROTEIN"/>
    <property type="match status" value="1"/>
</dbReference>
<evidence type="ECO:0000259" key="8">
    <source>
        <dbReference type="PROSITE" id="PS50939"/>
    </source>
</evidence>
<dbReference type="GO" id="GO:0016020">
    <property type="term" value="C:membrane"/>
    <property type="evidence" value="ECO:0007669"/>
    <property type="project" value="UniProtKB-SubCell"/>
</dbReference>
<evidence type="ECO:0000256" key="4">
    <source>
        <dbReference type="ARBA" id="ARBA00022982"/>
    </source>
</evidence>
<dbReference type="Gene3D" id="1.20.120.1770">
    <property type="match status" value="1"/>
</dbReference>
<accession>A0A814HMI6</accession>
<feature type="transmembrane region" description="Helical" evidence="7">
    <location>
        <begin position="106"/>
        <end position="126"/>
    </location>
</feature>
<feature type="transmembrane region" description="Helical" evidence="7">
    <location>
        <begin position="171"/>
        <end position="194"/>
    </location>
</feature>
<dbReference type="Proteomes" id="UP000663834">
    <property type="component" value="Unassembled WGS sequence"/>
</dbReference>
<feature type="domain" description="Cytochrome b561" evidence="8">
    <location>
        <begin position="1"/>
        <end position="192"/>
    </location>
</feature>
<feature type="transmembrane region" description="Helical" evidence="7">
    <location>
        <begin position="236"/>
        <end position="259"/>
    </location>
</feature>
<sequence>MASLTTTPVDNATGGEDDTFANAHGTVMILAWMVFASTTVLFARYGRTLRFGSNDELLGEKIWFQVHRLIACLTTVLTLLGFFFILVFATGGWVESDEQPEFTHSVLGGIIICCALLQAWMALFRCHPDGSFRFIFNWLHRLTGLLAFFLSVPTIFLIISEPGDNRAGMIVILSLWSVWVVLIVIILEIIRFCIQRSLSEEVDRKVSTELYDINGPPMMNSDIKDINNASVWNKCILALFLLHFIVSIALAIPLISLVWQ</sequence>
<dbReference type="CDD" id="cd08760">
    <property type="entry name" value="Cyt_b561_FRRS1_like"/>
    <property type="match status" value="1"/>
</dbReference>
<evidence type="ECO:0000256" key="1">
    <source>
        <dbReference type="ARBA" id="ARBA00004370"/>
    </source>
</evidence>
<feature type="transmembrane region" description="Helical" evidence="7">
    <location>
        <begin position="69"/>
        <end position="94"/>
    </location>
</feature>
<gene>
    <name evidence="9" type="ORF">CJN711_LOCUS2915</name>
    <name evidence="10" type="ORF">KQP761_LOCUS25269</name>
</gene>
<dbReference type="PROSITE" id="PS50939">
    <property type="entry name" value="CYTOCHROME_B561"/>
    <property type="match status" value="1"/>
</dbReference>
<keyword evidence="6 7" id="KW-0472">Membrane</keyword>
<keyword evidence="3 7" id="KW-0812">Transmembrane</keyword>
<organism evidence="9 11">
    <name type="scientific">Rotaria magnacalcarata</name>
    <dbReference type="NCBI Taxonomy" id="392030"/>
    <lineage>
        <taxon>Eukaryota</taxon>
        <taxon>Metazoa</taxon>
        <taxon>Spiralia</taxon>
        <taxon>Gnathifera</taxon>
        <taxon>Rotifera</taxon>
        <taxon>Eurotatoria</taxon>
        <taxon>Bdelloidea</taxon>
        <taxon>Philodinida</taxon>
        <taxon>Philodinidae</taxon>
        <taxon>Rotaria</taxon>
    </lineage>
</organism>
<evidence type="ECO:0000313" key="11">
    <source>
        <dbReference type="Proteomes" id="UP000663855"/>
    </source>
</evidence>
<dbReference type="AlphaFoldDB" id="A0A814HMI6"/>
<evidence type="ECO:0000256" key="7">
    <source>
        <dbReference type="SAM" id="Phobius"/>
    </source>
</evidence>
<dbReference type="OrthoDB" id="2419613at2759"/>
<dbReference type="EMBL" id="CAJNOV010000240">
    <property type="protein sequence ID" value="CAF1012871.1"/>
    <property type="molecule type" value="Genomic_DNA"/>
</dbReference>
<keyword evidence="2" id="KW-0813">Transport</keyword>
<dbReference type="SMART" id="SM00665">
    <property type="entry name" value="B561"/>
    <property type="match status" value="1"/>
</dbReference>
<dbReference type="Proteomes" id="UP000663855">
    <property type="component" value="Unassembled WGS sequence"/>
</dbReference>
<keyword evidence="4" id="KW-0249">Electron transport</keyword>
<evidence type="ECO:0000313" key="10">
    <source>
        <dbReference type="EMBL" id="CAF1625421.1"/>
    </source>
</evidence>
<feature type="transmembrane region" description="Helical" evidence="7">
    <location>
        <begin position="138"/>
        <end position="159"/>
    </location>
</feature>
<evidence type="ECO:0000313" key="9">
    <source>
        <dbReference type="EMBL" id="CAF1012871.1"/>
    </source>
</evidence>
<evidence type="ECO:0000256" key="5">
    <source>
        <dbReference type="ARBA" id="ARBA00022989"/>
    </source>
</evidence>
<protein>
    <recommendedName>
        <fullName evidence="8">Cytochrome b561 domain-containing protein</fullName>
    </recommendedName>
</protein>
<dbReference type="EMBL" id="CAJNOW010013861">
    <property type="protein sequence ID" value="CAF1625421.1"/>
    <property type="molecule type" value="Genomic_DNA"/>
</dbReference>
<dbReference type="InterPro" id="IPR006593">
    <property type="entry name" value="Cyt_b561/ferric_Rdtase_TM"/>
</dbReference>
<dbReference type="PANTHER" id="PTHR23130">
    <property type="entry name" value="CYTOCHROME B561 AND DOMON DOMAIN-CONTAINING PROTEIN"/>
    <property type="match status" value="1"/>
</dbReference>
<keyword evidence="5 7" id="KW-1133">Transmembrane helix</keyword>
<evidence type="ECO:0000256" key="6">
    <source>
        <dbReference type="ARBA" id="ARBA00023136"/>
    </source>
</evidence>
<comment type="subcellular location">
    <subcellularLocation>
        <location evidence="1">Membrane</location>
    </subcellularLocation>
</comment>
<comment type="caution">
    <text evidence="9">The sequence shown here is derived from an EMBL/GenBank/DDBJ whole genome shotgun (WGS) entry which is preliminary data.</text>
</comment>
<feature type="transmembrane region" description="Helical" evidence="7">
    <location>
        <begin position="20"/>
        <end position="43"/>
    </location>
</feature>
<proteinExistence type="predicted"/>
<evidence type="ECO:0000256" key="3">
    <source>
        <dbReference type="ARBA" id="ARBA00022692"/>
    </source>
</evidence>
<name>A0A814HMI6_9BILA</name>
<evidence type="ECO:0000256" key="2">
    <source>
        <dbReference type="ARBA" id="ARBA00022448"/>
    </source>
</evidence>